<evidence type="ECO:0000313" key="2">
    <source>
        <dbReference type="Proteomes" id="UP000257109"/>
    </source>
</evidence>
<gene>
    <name evidence="1" type="ORF">CR513_33740</name>
</gene>
<accession>A0A371G3G9</accession>
<organism evidence="1 2">
    <name type="scientific">Mucuna pruriens</name>
    <name type="common">Velvet bean</name>
    <name type="synonym">Dolichos pruriens</name>
    <dbReference type="NCBI Taxonomy" id="157652"/>
    <lineage>
        <taxon>Eukaryota</taxon>
        <taxon>Viridiplantae</taxon>
        <taxon>Streptophyta</taxon>
        <taxon>Embryophyta</taxon>
        <taxon>Tracheophyta</taxon>
        <taxon>Spermatophyta</taxon>
        <taxon>Magnoliopsida</taxon>
        <taxon>eudicotyledons</taxon>
        <taxon>Gunneridae</taxon>
        <taxon>Pentapetalae</taxon>
        <taxon>rosids</taxon>
        <taxon>fabids</taxon>
        <taxon>Fabales</taxon>
        <taxon>Fabaceae</taxon>
        <taxon>Papilionoideae</taxon>
        <taxon>50 kb inversion clade</taxon>
        <taxon>NPAAA clade</taxon>
        <taxon>indigoferoid/millettioid clade</taxon>
        <taxon>Phaseoleae</taxon>
        <taxon>Mucuna</taxon>
    </lineage>
</organism>
<keyword evidence="2" id="KW-1185">Reference proteome</keyword>
<name>A0A371G3G9_MUCPR</name>
<sequence length="9" mass="1048">MLSIVRMQA</sequence>
<evidence type="ECO:0000313" key="1">
    <source>
        <dbReference type="EMBL" id="RDX85120.1"/>
    </source>
</evidence>
<dbReference type="Proteomes" id="UP000257109">
    <property type="component" value="Unassembled WGS sequence"/>
</dbReference>
<protein>
    <submittedName>
        <fullName evidence="1">Uncharacterized protein</fullName>
    </submittedName>
</protein>
<proteinExistence type="predicted"/>
<dbReference type="EMBL" id="QJKJ01006867">
    <property type="protein sequence ID" value="RDX85120.1"/>
    <property type="molecule type" value="Genomic_DNA"/>
</dbReference>
<reference evidence="1" key="1">
    <citation type="submission" date="2018-05" db="EMBL/GenBank/DDBJ databases">
        <title>Draft genome of Mucuna pruriens seed.</title>
        <authorList>
            <person name="Nnadi N.E."/>
            <person name="Vos R."/>
            <person name="Hasami M.H."/>
            <person name="Devisetty U.K."/>
            <person name="Aguiy J.C."/>
        </authorList>
    </citation>
    <scope>NUCLEOTIDE SEQUENCE [LARGE SCALE GENOMIC DNA]</scope>
    <source>
        <strain evidence="1">JCA_2017</strain>
    </source>
</reference>
<comment type="caution">
    <text evidence="1">The sequence shown here is derived from an EMBL/GenBank/DDBJ whole genome shotgun (WGS) entry which is preliminary data.</text>
</comment>